<feature type="chain" id="PRO_5001626006" evidence="1">
    <location>
        <begin position="22"/>
        <end position="105"/>
    </location>
</feature>
<evidence type="ECO:0000313" key="3">
    <source>
        <dbReference type="Proteomes" id="UP000027192"/>
    </source>
</evidence>
<organism evidence="2 3">
    <name type="scientific">Photobacterium galatheae</name>
    <dbReference type="NCBI Taxonomy" id="1654360"/>
    <lineage>
        <taxon>Bacteria</taxon>
        <taxon>Pseudomonadati</taxon>
        <taxon>Pseudomonadota</taxon>
        <taxon>Gammaproteobacteria</taxon>
        <taxon>Vibrionales</taxon>
        <taxon>Vibrionaceae</taxon>
        <taxon>Photobacterium</taxon>
    </lineage>
</organism>
<keyword evidence="1" id="KW-0732">Signal</keyword>
<evidence type="ECO:0000313" key="2">
    <source>
        <dbReference type="EMBL" id="KDM91173.1"/>
    </source>
</evidence>
<dbReference type="EMBL" id="JMIB01000026">
    <property type="protein sequence ID" value="KDM91173.1"/>
    <property type="molecule type" value="Genomic_DNA"/>
</dbReference>
<dbReference type="AlphaFoldDB" id="A0A066RUZ4"/>
<dbReference type="STRING" id="1654360.EA58_13565"/>
<comment type="caution">
    <text evidence="2">The sequence shown here is derived from an EMBL/GenBank/DDBJ whole genome shotgun (WGS) entry which is preliminary data.</text>
</comment>
<keyword evidence="3" id="KW-1185">Reference proteome</keyword>
<evidence type="ECO:0000256" key="1">
    <source>
        <dbReference type="SAM" id="SignalP"/>
    </source>
</evidence>
<name>A0A066RUZ4_9GAMM</name>
<feature type="signal peptide" evidence="1">
    <location>
        <begin position="1"/>
        <end position="21"/>
    </location>
</feature>
<sequence>MKTFIAALLAGTFAFSASAFADLTSHLSVEVTPQRGGAWVFVEKNGVPQANIDVSVPSQKSAYNTKSDGRVFVYTNREPSHTLAINISEQGGESLTVRRLIPSSR</sequence>
<gene>
    <name evidence="2" type="ORF">EA58_13565</name>
</gene>
<dbReference type="OrthoDB" id="5816639at2"/>
<protein>
    <submittedName>
        <fullName evidence="2">Uncharacterized protein</fullName>
    </submittedName>
</protein>
<reference evidence="2 3" key="1">
    <citation type="submission" date="2014-04" db="EMBL/GenBank/DDBJ databases">
        <title>Draft genome sequence of Photobacterium halotolerans S2753: a solonamide, ngercheumicin and holomycin producer.</title>
        <authorList>
            <person name="Machado H.R."/>
            <person name="Gram L."/>
        </authorList>
    </citation>
    <scope>NUCLEOTIDE SEQUENCE [LARGE SCALE GENOMIC DNA]</scope>
    <source>
        <strain evidence="2 3">S2753</strain>
    </source>
</reference>
<dbReference type="RefSeq" id="WP_036753425.1">
    <property type="nucleotide sequence ID" value="NZ_JAGSGC010000009.1"/>
</dbReference>
<accession>A0A066RUZ4</accession>
<proteinExistence type="predicted"/>
<dbReference type="Proteomes" id="UP000027192">
    <property type="component" value="Unassembled WGS sequence"/>
</dbReference>